<evidence type="ECO:0000256" key="1">
    <source>
        <dbReference type="SAM" id="Phobius"/>
    </source>
</evidence>
<comment type="caution">
    <text evidence="2">The sequence shown here is derived from an EMBL/GenBank/DDBJ whole genome shotgun (WGS) entry which is preliminary data.</text>
</comment>
<accession>A0A6G0W7C4</accession>
<keyword evidence="1" id="KW-0812">Transmembrane</keyword>
<evidence type="ECO:0000313" key="2">
    <source>
        <dbReference type="EMBL" id="KAF0723050.1"/>
    </source>
</evidence>
<feature type="transmembrane region" description="Helical" evidence="1">
    <location>
        <begin position="160"/>
        <end position="183"/>
    </location>
</feature>
<reference evidence="2 3" key="1">
    <citation type="submission" date="2019-07" db="EMBL/GenBank/DDBJ databases">
        <title>Genomics analysis of Aphanomyces spp. identifies a new class of oomycete effector associated with host adaptation.</title>
        <authorList>
            <person name="Gaulin E."/>
        </authorList>
    </citation>
    <scope>NUCLEOTIDE SEQUENCE [LARGE SCALE GENOMIC DNA]</scope>
    <source>
        <strain evidence="2 3">ATCC 201684</strain>
    </source>
</reference>
<organism evidence="2 3">
    <name type="scientific">Aphanomyces euteiches</name>
    <dbReference type="NCBI Taxonomy" id="100861"/>
    <lineage>
        <taxon>Eukaryota</taxon>
        <taxon>Sar</taxon>
        <taxon>Stramenopiles</taxon>
        <taxon>Oomycota</taxon>
        <taxon>Saprolegniomycetes</taxon>
        <taxon>Saprolegniales</taxon>
        <taxon>Verrucalvaceae</taxon>
        <taxon>Aphanomyces</taxon>
    </lineage>
</organism>
<keyword evidence="3" id="KW-1185">Reference proteome</keyword>
<proteinExistence type="predicted"/>
<gene>
    <name evidence="2" type="ORF">Ae201684_017921</name>
</gene>
<keyword evidence="1" id="KW-0472">Membrane</keyword>
<name>A0A6G0W7C4_9STRA</name>
<dbReference type="EMBL" id="VJMJ01000317">
    <property type="protein sequence ID" value="KAF0723050.1"/>
    <property type="molecule type" value="Genomic_DNA"/>
</dbReference>
<evidence type="ECO:0000313" key="3">
    <source>
        <dbReference type="Proteomes" id="UP000481153"/>
    </source>
</evidence>
<dbReference type="VEuPathDB" id="FungiDB:AeMF1_003831"/>
<feature type="transmembrane region" description="Helical" evidence="1">
    <location>
        <begin position="203"/>
        <end position="219"/>
    </location>
</feature>
<protein>
    <submittedName>
        <fullName evidence="2">Uncharacterized protein</fullName>
    </submittedName>
</protein>
<keyword evidence="1" id="KW-1133">Transmembrane helix</keyword>
<dbReference type="Proteomes" id="UP000481153">
    <property type="component" value="Unassembled WGS sequence"/>
</dbReference>
<dbReference type="AlphaFoldDB" id="A0A6G0W7C4"/>
<sequence length="340" mass="37484">MSSSRDDSSSFVGLNNVVFPSTDEKYRVQVTTTSGDLPLTIWLESKSTKSQCQCHVSAVNDQLSNSVLPSKMVVAALLRGLVALENQIRVKSYGVDIHITTNCLQLSLVIQLLDQFPALYFFDLIPVVQDDAGVLAAKLRDIQEEMTDLQRLSIPRGWEVVIGFLMLPLSVFVYSCGCNLSLAISTQARQAANVLAQRLSFESYVFCSVVIAALLFWIGERRCKYPKGDSYCVVANGASIEDLVVWHRREPMDPAWVASTTQYIHIVKPGKYTAVLRGKSNEPYHISTQLIVDNAVIATANGCDDAVELFHGFRVETTATLSVAIQGGSLKELTLELSRQ</sequence>